<evidence type="ECO:0000313" key="2">
    <source>
        <dbReference type="EMBL" id="KAH0863475.1"/>
    </source>
</evidence>
<keyword evidence="1" id="KW-0812">Transmembrane</keyword>
<gene>
    <name evidence="2" type="ORF">HID58_080686</name>
</gene>
<protein>
    <submittedName>
        <fullName evidence="2">Uncharacterized protein</fullName>
    </submittedName>
</protein>
<feature type="transmembrane region" description="Helical" evidence="1">
    <location>
        <begin position="15"/>
        <end position="37"/>
    </location>
</feature>
<proteinExistence type="predicted"/>
<sequence length="58" mass="6466">MLLTSPWLEAISTVMVHFAATSVLIAYHAAVCSLMQLQEHTFISIRRLMLGETLGFSQ</sequence>
<dbReference type="EMBL" id="JAGKQM010000018">
    <property type="protein sequence ID" value="KAH0863475.1"/>
    <property type="molecule type" value="Genomic_DNA"/>
</dbReference>
<organism evidence="2 3">
    <name type="scientific">Brassica napus</name>
    <name type="common">Rape</name>
    <dbReference type="NCBI Taxonomy" id="3708"/>
    <lineage>
        <taxon>Eukaryota</taxon>
        <taxon>Viridiplantae</taxon>
        <taxon>Streptophyta</taxon>
        <taxon>Embryophyta</taxon>
        <taxon>Tracheophyta</taxon>
        <taxon>Spermatophyta</taxon>
        <taxon>Magnoliopsida</taxon>
        <taxon>eudicotyledons</taxon>
        <taxon>Gunneridae</taxon>
        <taxon>Pentapetalae</taxon>
        <taxon>rosids</taxon>
        <taxon>malvids</taxon>
        <taxon>Brassicales</taxon>
        <taxon>Brassicaceae</taxon>
        <taxon>Brassiceae</taxon>
        <taxon>Brassica</taxon>
    </lineage>
</organism>
<keyword evidence="1" id="KW-1133">Transmembrane helix</keyword>
<accession>A0ABQ7Y8R1</accession>
<evidence type="ECO:0000256" key="1">
    <source>
        <dbReference type="SAM" id="Phobius"/>
    </source>
</evidence>
<reference evidence="2 3" key="1">
    <citation type="submission" date="2021-05" db="EMBL/GenBank/DDBJ databases">
        <title>Genome Assembly of Synthetic Allotetraploid Brassica napus Reveals Homoeologous Exchanges between Subgenomes.</title>
        <authorList>
            <person name="Davis J.T."/>
        </authorList>
    </citation>
    <scope>NUCLEOTIDE SEQUENCE [LARGE SCALE GENOMIC DNA]</scope>
    <source>
        <strain evidence="3">cv. Da-Ae</strain>
        <tissue evidence="2">Seedling</tissue>
    </source>
</reference>
<comment type="caution">
    <text evidence="2">The sequence shown here is derived from an EMBL/GenBank/DDBJ whole genome shotgun (WGS) entry which is preliminary data.</text>
</comment>
<keyword evidence="1" id="KW-0472">Membrane</keyword>
<keyword evidence="3" id="KW-1185">Reference proteome</keyword>
<name>A0ABQ7Y8R1_BRANA</name>
<dbReference type="Proteomes" id="UP000824890">
    <property type="component" value="Unassembled WGS sequence"/>
</dbReference>
<evidence type="ECO:0000313" key="3">
    <source>
        <dbReference type="Proteomes" id="UP000824890"/>
    </source>
</evidence>